<dbReference type="SMART" id="SM00342">
    <property type="entry name" value="HTH_ARAC"/>
    <property type="match status" value="1"/>
</dbReference>
<dbReference type="EMBL" id="JACXIZ010000074">
    <property type="protein sequence ID" value="MBD2848551.1"/>
    <property type="molecule type" value="Genomic_DNA"/>
</dbReference>
<evidence type="ECO:0000256" key="1">
    <source>
        <dbReference type="ARBA" id="ARBA00023015"/>
    </source>
</evidence>
<keyword evidence="7" id="KW-1185">Reference proteome</keyword>
<evidence type="ECO:0000313" key="6">
    <source>
        <dbReference type="EMBL" id="MBD2848551.1"/>
    </source>
</evidence>
<dbReference type="RefSeq" id="WP_190921646.1">
    <property type="nucleotide sequence ID" value="NZ_JACXIZ010000074.1"/>
</dbReference>
<reference evidence="6" key="1">
    <citation type="submission" date="2020-09" db="EMBL/GenBank/DDBJ databases">
        <title>A novel bacterium of genus Paenibacillus, isolated from South China Sea.</title>
        <authorList>
            <person name="Huang H."/>
            <person name="Mo K."/>
            <person name="Hu Y."/>
        </authorList>
    </citation>
    <scope>NUCLEOTIDE SEQUENCE</scope>
    <source>
        <strain evidence="6">IB182496</strain>
    </source>
</reference>
<keyword evidence="2" id="KW-0238">DNA-binding</keyword>
<dbReference type="PROSITE" id="PS00041">
    <property type="entry name" value="HTH_ARAC_FAMILY_1"/>
    <property type="match status" value="1"/>
</dbReference>
<dbReference type="Proteomes" id="UP000621560">
    <property type="component" value="Unassembled WGS sequence"/>
</dbReference>
<dbReference type="Pfam" id="PF17853">
    <property type="entry name" value="GGDEF_2"/>
    <property type="match status" value="1"/>
</dbReference>
<evidence type="ECO:0000259" key="5">
    <source>
        <dbReference type="PROSITE" id="PS01124"/>
    </source>
</evidence>
<dbReference type="PANTHER" id="PTHR43280:SF28">
    <property type="entry name" value="HTH-TYPE TRANSCRIPTIONAL ACTIVATOR RHAS"/>
    <property type="match status" value="1"/>
</dbReference>
<keyword evidence="4" id="KW-1133">Transmembrane helix</keyword>
<dbReference type="InterPro" id="IPR018060">
    <property type="entry name" value="HTH_AraC"/>
</dbReference>
<dbReference type="Pfam" id="PF12833">
    <property type="entry name" value="HTH_18"/>
    <property type="match status" value="1"/>
</dbReference>
<keyword evidence="3" id="KW-0804">Transcription</keyword>
<dbReference type="AlphaFoldDB" id="A0A927GUN8"/>
<accession>A0A927GUN8</accession>
<dbReference type="PROSITE" id="PS01124">
    <property type="entry name" value="HTH_ARAC_FAMILY_2"/>
    <property type="match status" value="1"/>
</dbReference>
<keyword evidence="4" id="KW-0812">Transmembrane</keyword>
<dbReference type="InterPro" id="IPR009057">
    <property type="entry name" value="Homeodomain-like_sf"/>
</dbReference>
<proteinExistence type="predicted"/>
<evidence type="ECO:0000256" key="3">
    <source>
        <dbReference type="ARBA" id="ARBA00023163"/>
    </source>
</evidence>
<dbReference type="SUPFAM" id="SSF46689">
    <property type="entry name" value="Homeodomain-like"/>
    <property type="match status" value="2"/>
</dbReference>
<gene>
    <name evidence="6" type="ORF">IDH44_25515</name>
</gene>
<dbReference type="GO" id="GO:0043565">
    <property type="term" value="F:sequence-specific DNA binding"/>
    <property type="evidence" value="ECO:0007669"/>
    <property type="project" value="InterPro"/>
</dbReference>
<name>A0A927GUN8_9BACL</name>
<dbReference type="InterPro" id="IPR041522">
    <property type="entry name" value="CdaR_GGDEF"/>
</dbReference>
<sequence>MKRWLTQLGAWTRGWVPQGTPYWRRLVWLGCLSVTLPVIVLGSAYYHFSMDKLKTQFEENSRAALMQLKDRTENEFTRIEYQSMQLALDPLLRHALGQAGFASRYSDKLAILDTLLMRKNANNLVDDILFYEQASDTVLTNAYGGSSLADSPDEADIRAALALGRKEGWHYLPGFRQDGSISYIRQLPVLGGGQVQGLLVYQVRERDIRRTLFNPGERSGGHTMLVLDADDNVLLHASDPSLLGTPAGRDALLGRVLARGETPGQFVVKDARGERQMAMSFTTTLGRTYLSIIPEREMTDQLAWMRLSIFVTVLLILLLGLVLTIASTRLAYSPIDQLIQYGAQLRQGKDGRLSRGENEIDYIRSSLTYLSDQTQSLSRYIARIQPNLRDQFLLRLLTAQSPPGARAVAEEARAYQLPADGRFAVLVVKVDDLDKERRFLPSEGPVIVFALQNVMQELLEAEREIVGYALGKADKEAIAVLRTELRELDEDGLLRQATAYAERVREALLTHLSFSVSIGISGPRAHLAELSDAYREAQLALQQRLLDDSRHLFRYEGERGSAGRMAAFNYPKDLELAIVEYLLQGEAQLAEEQLQAFHARLRASESYNTAMQSYLILLSSIIQSLEEVGYGVLDSIGDNLFEELKARQTFREVHAWFVERLFALHRRMTEEIRTNATTLAVQKVCRHIEAHQGMPSLIECAELVGMSPSYLSRTFKQEAGMSFIEYLMNYKVERAKKLLQDTDHSVMQIAELVGYSERNLNRAFQRHVQMSPKQYRMSLR</sequence>
<dbReference type="GO" id="GO:0003700">
    <property type="term" value="F:DNA-binding transcription factor activity"/>
    <property type="evidence" value="ECO:0007669"/>
    <property type="project" value="InterPro"/>
</dbReference>
<keyword evidence="4" id="KW-0472">Membrane</keyword>
<dbReference type="PANTHER" id="PTHR43280">
    <property type="entry name" value="ARAC-FAMILY TRANSCRIPTIONAL REGULATOR"/>
    <property type="match status" value="1"/>
</dbReference>
<evidence type="ECO:0000256" key="2">
    <source>
        <dbReference type="ARBA" id="ARBA00023125"/>
    </source>
</evidence>
<evidence type="ECO:0000313" key="7">
    <source>
        <dbReference type="Proteomes" id="UP000621560"/>
    </source>
</evidence>
<evidence type="ECO:0000256" key="4">
    <source>
        <dbReference type="SAM" id="Phobius"/>
    </source>
</evidence>
<feature type="transmembrane region" description="Helical" evidence="4">
    <location>
        <begin position="303"/>
        <end position="326"/>
    </location>
</feature>
<dbReference type="Gene3D" id="1.10.10.60">
    <property type="entry name" value="Homeodomain-like"/>
    <property type="match status" value="2"/>
</dbReference>
<feature type="transmembrane region" description="Helical" evidence="4">
    <location>
        <begin position="26"/>
        <end position="48"/>
    </location>
</feature>
<keyword evidence="1" id="KW-0805">Transcription regulation</keyword>
<feature type="domain" description="HTH araC/xylS-type" evidence="5">
    <location>
        <begin position="682"/>
        <end position="778"/>
    </location>
</feature>
<organism evidence="6 7">
    <name type="scientific">Paenibacillus sabuli</name>
    <dbReference type="NCBI Taxonomy" id="2772509"/>
    <lineage>
        <taxon>Bacteria</taxon>
        <taxon>Bacillati</taxon>
        <taxon>Bacillota</taxon>
        <taxon>Bacilli</taxon>
        <taxon>Bacillales</taxon>
        <taxon>Paenibacillaceae</taxon>
        <taxon>Paenibacillus</taxon>
    </lineage>
</organism>
<protein>
    <submittedName>
        <fullName evidence="6">Helix-turn-helix domain-containing protein</fullName>
    </submittedName>
</protein>
<dbReference type="InterPro" id="IPR018062">
    <property type="entry name" value="HTH_AraC-typ_CS"/>
</dbReference>
<comment type="caution">
    <text evidence="6">The sequence shown here is derived from an EMBL/GenBank/DDBJ whole genome shotgun (WGS) entry which is preliminary data.</text>
</comment>